<dbReference type="AlphaFoldDB" id="A0A5D0MKI9"/>
<evidence type="ECO:0000313" key="4">
    <source>
        <dbReference type="EMBL" id="TYB32061.1"/>
    </source>
</evidence>
<dbReference type="EMBL" id="VSIX01000008">
    <property type="protein sequence ID" value="TYB32061.1"/>
    <property type="molecule type" value="Genomic_DNA"/>
</dbReference>
<accession>A0A5D0MKI9</accession>
<dbReference type="SUPFAM" id="SSF48557">
    <property type="entry name" value="L-aspartase-like"/>
    <property type="match status" value="1"/>
</dbReference>
<organism evidence="4 5">
    <name type="scientific">Candidatus Mcinerneyibacterium aminivorans</name>
    <dbReference type="NCBI Taxonomy" id="2703815"/>
    <lineage>
        <taxon>Bacteria</taxon>
        <taxon>Candidatus Macinerneyibacteriota</taxon>
        <taxon>Candidatus Mcinerneyibacteria</taxon>
        <taxon>Candidatus Mcinerneyibacteriales</taxon>
        <taxon>Candidatus Mcinerneyibacteriaceae</taxon>
        <taxon>Candidatus Mcinerneyibacterium</taxon>
    </lineage>
</organism>
<dbReference type="InterPro" id="IPR018951">
    <property type="entry name" value="Fumarase_C_C"/>
</dbReference>
<dbReference type="Gene3D" id="1.10.40.30">
    <property type="entry name" value="Fumarase/aspartase (C-terminal domain)"/>
    <property type="match status" value="1"/>
</dbReference>
<evidence type="ECO:0000256" key="1">
    <source>
        <dbReference type="ARBA" id="ARBA00023239"/>
    </source>
</evidence>
<dbReference type="NCBIfam" id="NF008909">
    <property type="entry name" value="PRK12273.1"/>
    <property type="match status" value="1"/>
</dbReference>
<dbReference type="InterPro" id="IPR051546">
    <property type="entry name" value="Aspartate_Ammonia-Lyase"/>
</dbReference>
<sequence length="464" mass="51981">MKFREEKDYLGKVKIQKDKYYGIHTKRALKNFPISDYKIDSTFIKSFAYIKHAAALTNKEYGYLDSKLADSIVQACTEIENGKFHEQIVVDPFQGGAGTSTNMNFNEVIANRANEILGYEKGSYSAVDPLDHVNKHQSTNDVFPSALQVAVLFGLHDLEKEIMKLQDSLQKKEQTFRHILKIGRTQLQDAVPVTLGMEFGAWANAVSRDRWRIFKSRERIKPLNLGGTAVGTGLGAPKKYIFKVVENLKDLTGLTIARAENLIDATQNKDSLVEVSGMLKAYGSNLLKITSDLRLLSSGPKAGINEISLPRVQKGSSIMPTKINPVILESVSQIALKVINNDNLVGQIAGLGNLEINQFLPLMMHTLMETLKILISGTNILREKCIKGIEANEKVAKEYALNSKTIATIFVPKLGYEKVEHIIKKSIEENKTIKNVILEEELMEEDEIDEMLSPWNMYKLGFDD</sequence>
<reference evidence="4" key="1">
    <citation type="submission" date="2019-08" db="EMBL/GenBank/DDBJ databases">
        <title>Genomic characterization of a novel candidate phylum (ARYD3) from a high temperature, high salinity tertiary oil reservoir in north central Oklahoma, USA.</title>
        <authorList>
            <person name="Youssef N.H."/>
            <person name="Yadav A."/>
            <person name="Elshahed M.S."/>
        </authorList>
    </citation>
    <scope>NUCLEOTIDE SEQUENCE [LARGE SCALE GENOMIC DNA]</scope>
    <source>
        <strain evidence="4">ARYD3</strain>
    </source>
</reference>
<feature type="domain" description="Fumarate lyase N-terminal" evidence="2">
    <location>
        <begin position="11"/>
        <end position="339"/>
    </location>
</feature>
<dbReference type="PROSITE" id="PS00163">
    <property type="entry name" value="FUMARATE_LYASES"/>
    <property type="match status" value="1"/>
</dbReference>
<proteinExistence type="predicted"/>
<dbReference type="Gene3D" id="1.10.275.10">
    <property type="entry name" value="Fumarase/aspartase (N-terminal domain)"/>
    <property type="match status" value="1"/>
</dbReference>
<keyword evidence="5" id="KW-1185">Reference proteome</keyword>
<dbReference type="InterPro" id="IPR022761">
    <property type="entry name" value="Fumarate_lyase_N"/>
</dbReference>
<dbReference type="InterPro" id="IPR024083">
    <property type="entry name" value="Fumarase/histidase_N"/>
</dbReference>
<evidence type="ECO:0000313" key="5">
    <source>
        <dbReference type="Proteomes" id="UP000324143"/>
    </source>
</evidence>
<evidence type="ECO:0000259" key="2">
    <source>
        <dbReference type="Pfam" id="PF00206"/>
    </source>
</evidence>
<evidence type="ECO:0000259" key="3">
    <source>
        <dbReference type="Pfam" id="PF10415"/>
    </source>
</evidence>
<gene>
    <name evidence="4" type="ORF">FXF47_00910</name>
</gene>
<dbReference type="GO" id="GO:0006099">
    <property type="term" value="P:tricarboxylic acid cycle"/>
    <property type="evidence" value="ECO:0007669"/>
    <property type="project" value="InterPro"/>
</dbReference>
<comment type="caution">
    <text evidence="4">The sequence shown here is derived from an EMBL/GenBank/DDBJ whole genome shotgun (WGS) entry which is preliminary data.</text>
</comment>
<keyword evidence="1" id="KW-0456">Lyase</keyword>
<dbReference type="Proteomes" id="UP000324143">
    <property type="component" value="Unassembled WGS sequence"/>
</dbReference>
<dbReference type="FunFam" id="1.10.275.10:FF:000001">
    <property type="entry name" value="Fumarate hydratase, mitochondrial"/>
    <property type="match status" value="1"/>
</dbReference>
<name>A0A5D0MKI9_9BACT</name>
<protein>
    <submittedName>
        <fullName evidence="4">Aspartate ammonia-lyase</fullName>
    </submittedName>
</protein>
<dbReference type="GO" id="GO:0008797">
    <property type="term" value="F:aspartate ammonia-lyase activity"/>
    <property type="evidence" value="ECO:0007669"/>
    <property type="project" value="TreeGrafter"/>
</dbReference>
<dbReference type="InterPro" id="IPR008948">
    <property type="entry name" value="L-Aspartase-like"/>
</dbReference>
<dbReference type="GO" id="GO:0006531">
    <property type="term" value="P:aspartate metabolic process"/>
    <property type="evidence" value="ECO:0007669"/>
    <property type="project" value="TreeGrafter"/>
</dbReference>
<dbReference type="PANTHER" id="PTHR42696:SF2">
    <property type="entry name" value="ASPARTATE AMMONIA-LYASE"/>
    <property type="match status" value="1"/>
</dbReference>
<dbReference type="Pfam" id="PF10415">
    <property type="entry name" value="FumaraseC_C"/>
    <property type="match status" value="1"/>
</dbReference>
<dbReference type="PRINTS" id="PR00149">
    <property type="entry name" value="FUMRATELYASE"/>
</dbReference>
<dbReference type="PANTHER" id="PTHR42696">
    <property type="entry name" value="ASPARTATE AMMONIA-LYASE"/>
    <property type="match status" value="1"/>
</dbReference>
<dbReference type="InterPro" id="IPR000362">
    <property type="entry name" value="Fumarate_lyase_fam"/>
</dbReference>
<dbReference type="InterPro" id="IPR020557">
    <property type="entry name" value="Fumarate_lyase_CS"/>
</dbReference>
<feature type="domain" description="Fumarase C C-terminal" evidence="3">
    <location>
        <begin position="406"/>
        <end position="458"/>
    </location>
</feature>
<dbReference type="Gene3D" id="1.20.200.10">
    <property type="entry name" value="Fumarase/aspartase (Central domain)"/>
    <property type="match status" value="1"/>
</dbReference>
<dbReference type="Pfam" id="PF00206">
    <property type="entry name" value="Lyase_1"/>
    <property type="match status" value="1"/>
</dbReference>
<dbReference type="FunFam" id="1.20.200.10:FF:000001">
    <property type="entry name" value="Fumarate hydratase, mitochondrial"/>
    <property type="match status" value="1"/>
</dbReference>
<dbReference type="GO" id="GO:0005829">
    <property type="term" value="C:cytosol"/>
    <property type="evidence" value="ECO:0007669"/>
    <property type="project" value="TreeGrafter"/>
</dbReference>